<evidence type="ECO:0000313" key="13">
    <source>
        <dbReference type="Proteomes" id="UP000261212"/>
    </source>
</evidence>
<evidence type="ECO:0000259" key="11">
    <source>
        <dbReference type="Pfam" id="PF21445"/>
    </source>
</evidence>
<organism evidence="12 13">
    <name type="scientific">Anaerofustis stercorihominis</name>
    <dbReference type="NCBI Taxonomy" id="214853"/>
    <lineage>
        <taxon>Bacteria</taxon>
        <taxon>Bacillati</taxon>
        <taxon>Bacillota</taxon>
        <taxon>Clostridia</taxon>
        <taxon>Eubacteriales</taxon>
        <taxon>Eubacteriaceae</taxon>
        <taxon>Anaerofustis</taxon>
    </lineage>
</organism>
<protein>
    <submittedName>
        <fullName evidence="12">Uncharacterized protein</fullName>
    </submittedName>
</protein>
<keyword evidence="8" id="KW-0238">DNA-binding</keyword>
<dbReference type="GO" id="GO:0003677">
    <property type="term" value="F:DNA binding"/>
    <property type="evidence" value="ECO:0007669"/>
    <property type="project" value="UniProtKB-KW"/>
</dbReference>
<evidence type="ECO:0000259" key="10">
    <source>
        <dbReference type="Pfam" id="PF12705"/>
    </source>
</evidence>
<keyword evidence="1" id="KW-0540">Nuclease</keyword>
<reference evidence="12 13" key="1">
    <citation type="submission" date="2018-08" db="EMBL/GenBank/DDBJ databases">
        <title>A genome reference for cultivated species of the human gut microbiota.</title>
        <authorList>
            <person name="Zou Y."/>
            <person name="Xue W."/>
            <person name="Luo G."/>
        </authorList>
    </citation>
    <scope>NUCLEOTIDE SEQUENCE [LARGE SCALE GENOMIC DNA]</scope>
    <source>
        <strain evidence="12 13">AM25-6</strain>
    </source>
</reference>
<gene>
    <name evidence="12" type="ORF">DW687_10465</name>
</gene>
<dbReference type="Gene3D" id="3.90.320.10">
    <property type="match status" value="1"/>
</dbReference>
<keyword evidence="4" id="KW-0378">Hydrolase</keyword>
<dbReference type="GO" id="GO:0004527">
    <property type="term" value="F:exonuclease activity"/>
    <property type="evidence" value="ECO:0007669"/>
    <property type="project" value="UniProtKB-KW"/>
</dbReference>
<evidence type="ECO:0000256" key="4">
    <source>
        <dbReference type="ARBA" id="ARBA00022801"/>
    </source>
</evidence>
<name>A0A3E3DWU5_9FIRM</name>
<evidence type="ECO:0000256" key="7">
    <source>
        <dbReference type="ARBA" id="ARBA00022840"/>
    </source>
</evidence>
<dbReference type="GO" id="GO:0005524">
    <property type="term" value="F:ATP binding"/>
    <property type="evidence" value="ECO:0007669"/>
    <property type="project" value="UniProtKB-KW"/>
</dbReference>
<keyword evidence="9" id="KW-0234">DNA repair</keyword>
<dbReference type="PANTHER" id="PTHR30591">
    <property type="entry name" value="RECBCD ENZYME SUBUNIT RECC"/>
    <property type="match status" value="1"/>
</dbReference>
<dbReference type="Pfam" id="PF21445">
    <property type="entry name" value="ADDB_N"/>
    <property type="match status" value="1"/>
</dbReference>
<feature type="domain" description="PD-(D/E)XK endonuclease-like" evidence="10">
    <location>
        <begin position="756"/>
        <end position="1077"/>
    </location>
</feature>
<evidence type="ECO:0000256" key="1">
    <source>
        <dbReference type="ARBA" id="ARBA00022722"/>
    </source>
</evidence>
<evidence type="ECO:0000256" key="8">
    <source>
        <dbReference type="ARBA" id="ARBA00023125"/>
    </source>
</evidence>
<evidence type="ECO:0000256" key="3">
    <source>
        <dbReference type="ARBA" id="ARBA00022763"/>
    </source>
</evidence>
<keyword evidence="7" id="KW-0067">ATP-binding</keyword>
<dbReference type="InterPro" id="IPR027417">
    <property type="entry name" value="P-loop_NTPase"/>
</dbReference>
<dbReference type="EMBL" id="QUSM01000007">
    <property type="protein sequence ID" value="RGD73158.1"/>
    <property type="molecule type" value="Genomic_DNA"/>
</dbReference>
<dbReference type="InterPro" id="IPR011604">
    <property type="entry name" value="PDDEXK-like_dom_sf"/>
</dbReference>
<evidence type="ECO:0000313" key="12">
    <source>
        <dbReference type="EMBL" id="RGD73158.1"/>
    </source>
</evidence>
<dbReference type="GO" id="GO:0004386">
    <property type="term" value="F:helicase activity"/>
    <property type="evidence" value="ECO:0007669"/>
    <property type="project" value="UniProtKB-KW"/>
</dbReference>
<proteinExistence type="predicted"/>
<dbReference type="Gene3D" id="3.40.50.300">
    <property type="entry name" value="P-loop containing nucleotide triphosphate hydrolases"/>
    <property type="match status" value="3"/>
</dbReference>
<dbReference type="InterPro" id="IPR049035">
    <property type="entry name" value="ADDB_N"/>
</dbReference>
<keyword evidence="5" id="KW-0347">Helicase</keyword>
<dbReference type="InterPro" id="IPR038726">
    <property type="entry name" value="PDDEXK_AddAB-type"/>
</dbReference>
<evidence type="ECO:0000256" key="9">
    <source>
        <dbReference type="ARBA" id="ARBA00023204"/>
    </source>
</evidence>
<dbReference type="RefSeq" id="WP_117532685.1">
    <property type="nucleotide sequence ID" value="NZ_QUSM01000007.1"/>
</dbReference>
<evidence type="ECO:0000256" key="2">
    <source>
        <dbReference type="ARBA" id="ARBA00022741"/>
    </source>
</evidence>
<evidence type="ECO:0000256" key="6">
    <source>
        <dbReference type="ARBA" id="ARBA00022839"/>
    </source>
</evidence>
<dbReference type="Pfam" id="PF12705">
    <property type="entry name" value="PDDEXK_1"/>
    <property type="match status" value="1"/>
</dbReference>
<dbReference type="SUPFAM" id="SSF52540">
    <property type="entry name" value="P-loop containing nucleoside triphosphate hydrolases"/>
    <property type="match status" value="1"/>
</dbReference>
<dbReference type="AlphaFoldDB" id="A0A3E3DWU5"/>
<dbReference type="PANTHER" id="PTHR30591:SF1">
    <property type="entry name" value="RECBCD ENZYME SUBUNIT RECC"/>
    <property type="match status" value="1"/>
</dbReference>
<dbReference type="GO" id="GO:0006310">
    <property type="term" value="P:DNA recombination"/>
    <property type="evidence" value="ECO:0007669"/>
    <property type="project" value="TreeGrafter"/>
</dbReference>
<feature type="domain" description="ATP-dependent helicase/deoxyribonuclease subunit B N-terminal" evidence="11">
    <location>
        <begin position="19"/>
        <end position="272"/>
    </location>
</feature>
<keyword evidence="3" id="KW-0227">DNA damage</keyword>
<dbReference type="Proteomes" id="UP000261212">
    <property type="component" value="Unassembled WGS sequence"/>
</dbReference>
<keyword evidence="6" id="KW-0269">Exonuclease</keyword>
<sequence>MIKIILSYIEEKAFFKASKDIRNELENQNVNKIFFLVPEQFTVEAERMLTDKLSAKGLIDIEVLSIKRLTNRILSKTRSEMPPVLDDSGKSMIIKVILNKLKNELTCFKSLTNKASFNENLSELFSELKKSNVASEDLNPDNFNNKNEEDYFYKKSLDIHKIYKAYNDFLSDDFIDFDDITLYASSVLDNVRFLDNTGIYYFGFEGFDRNVYSLIEAISKKNINQTFLFTTNTKEDTNNESYRIIDDTLYKLKKLAENNDEEVVTEIDKEDEKEKDIKFLADNIFSYDTKTFDDEINNIEIFKASTIYEEVEMTALNILKLIKEENADFKDIQVLPSDYDTYKEIISETFKKHNISFFLDNTTSIMDTNILRGILKILNIVEGNFKTHDIISFLKTGLTDLSKTDIETFENYALEFGIKGTMWTADFKRNNPDNEYDLAYLNEKKDELMLPLITLRNDLKDKTSVKEITNIFYDFLEEFGLYEKIITLVNKFKYKEDFENANKYAQIHNSIITALEQIYDFLGNEELSLSEYTKVLESGFNALKIGIIPSTIDSVNIASLSRSRSSEIKYLFILGVNDGVLPSNFSNSGGIFSNKEKLKAINEGINLRTTEQYKIDEERYFLTSVILKTEKKIFLSYPITGSNGDELLPSSIIFKIQDTMPKLKVKTLDKNNFEDNLSLISNYEATFKYLLNNKLHKNSSYKVNTLWDTLYDLYKEDDKGKYLIDIMNSALSFNNKAVIKNKKLIDEIYKGEIVTSISRLETYAKCPFSYFVSYALKPKERKKNEINKPDIGNILHEIISEFSRKIIDKEIKPENIEKAEVEKISFDITSEIIDKYSSGKFKNIINSAYFKSKLLRNASYSLNTIISELNRSNFKITSTESKFSEENEGAIKIVTNKNHLMTIHGIIDRVDTYEDDKGRYVKVIDYKTGNATFDFIKSYYGISMQLPIYLTASTNNDDKKPAGAFYFKITPPIENIKNSSSFEEIKEAVKENKLDGVVLDDKELMDKIDNNKNSIKVNRDKTNMLSSKDFSNLIIHTKNKAKEIIDDIAEGKIEIHPYMDKNNSTPCEWCKYNNICKFDTCFKDNNYNKLSNLSNKEIKELLSKEAENELD</sequence>
<evidence type="ECO:0000256" key="5">
    <source>
        <dbReference type="ARBA" id="ARBA00022806"/>
    </source>
</evidence>
<dbReference type="GO" id="GO:0006281">
    <property type="term" value="P:DNA repair"/>
    <property type="evidence" value="ECO:0007669"/>
    <property type="project" value="UniProtKB-KW"/>
</dbReference>
<keyword evidence="2" id="KW-0547">Nucleotide-binding</keyword>
<accession>A0A3E3DWU5</accession>
<comment type="caution">
    <text evidence="12">The sequence shown here is derived from an EMBL/GenBank/DDBJ whole genome shotgun (WGS) entry which is preliminary data.</text>
</comment>